<organism evidence="2 3">
    <name type="scientific">Zizania palustris</name>
    <name type="common">Northern wild rice</name>
    <dbReference type="NCBI Taxonomy" id="103762"/>
    <lineage>
        <taxon>Eukaryota</taxon>
        <taxon>Viridiplantae</taxon>
        <taxon>Streptophyta</taxon>
        <taxon>Embryophyta</taxon>
        <taxon>Tracheophyta</taxon>
        <taxon>Spermatophyta</taxon>
        <taxon>Magnoliopsida</taxon>
        <taxon>Liliopsida</taxon>
        <taxon>Poales</taxon>
        <taxon>Poaceae</taxon>
        <taxon>BOP clade</taxon>
        <taxon>Oryzoideae</taxon>
        <taxon>Oryzeae</taxon>
        <taxon>Zizaniinae</taxon>
        <taxon>Zizania</taxon>
    </lineage>
</organism>
<evidence type="ECO:0000313" key="2">
    <source>
        <dbReference type="EMBL" id="KAG8083601.1"/>
    </source>
</evidence>
<protein>
    <submittedName>
        <fullName evidence="2">Uncharacterized protein</fullName>
    </submittedName>
</protein>
<feature type="compositionally biased region" description="Gly residues" evidence="1">
    <location>
        <begin position="112"/>
        <end position="124"/>
    </location>
</feature>
<gene>
    <name evidence="2" type="ORF">GUJ93_ZPchr0015g6912</name>
</gene>
<proteinExistence type="predicted"/>
<comment type="caution">
    <text evidence="2">The sequence shown here is derived from an EMBL/GenBank/DDBJ whole genome shotgun (WGS) entry which is preliminary data.</text>
</comment>
<evidence type="ECO:0000256" key="1">
    <source>
        <dbReference type="SAM" id="MobiDB-lite"/>
    </source>
</evidence>
<keyword evidence="3" id="KW-1185">Reference proteome</keyword>
<name>A0A8J5TM18_ZIZPA</name>
<feature type="region of interest" description="Disordered" evidence="1">
    <location>
        <begin position="63"/>
        <end position="83"/>
    </location>
</feature>
<sequence>MRAGLSRGKKRGATVGGDNPDGRRGPTTRGSEAWCRRGQDLQAMKPEAFGGLGALRRSSLVPSGLLDAGGHPSGGRCQRPPIGRKMPKATLLEEYAGGHLSGGERRRPSLGPHGGSGGSVGGKRSGQAHREIGSRSSALCQAAQAASDTVNTLKASSNLYAKAVLIAV</sequence>
<reference evidence="2" key="1">
    <citation type="journal article" date="2021" name="bioRxiv">
        <title>Whole Genome Assembly and Annotation of Northern Wild Rice, Zizania palustris L., Supports a Whole Genome Duplication in the Zizania Genus.</title>
        <authorList>
            <person name="Haas M."/>
            <person name="Kono T."/>
            <person name="Macchietto M."/>
            <person name="Millas R."/>
            <person name="McGilp L."/>
            <person name="Shao M."/>
            <person name="Duquette J."/>
            <person name="Hirsch C.N."/>
            <person name="Kimball J."/>
        </authorList>
    </citation>
    <scope>NUCLEOTIDE SEQUENCE</scope>
    <source>
        <tissue evidence="2">Fresh leaf tissue</tissue>
    </source>
</reference>
<reference evidence="2" key="2">
    <citation type="submission" date="2021-02" db="EMBL/GenBank/DDBJ databases">
        <authorList>
            <person name="Kimball J.A."/>
            <person name="Haas M.W."/>
            <person name="Macchietto M."/>
            <person name="Kono T."/>
            <person name="Duquette J."/>
            <person name="Shao M."/>
        </authorList>
    </citation>
    <scope>NUCLEOTIDE SEQUENCE</scope>
    <source>
        <tissue evidence="2">Fresh leaf tissue</tissue>
    </source>
</reference>
<feature type="region of interest" description="Disordered" evidence="1">
    <location>
        <begin position="98"/>
        <end position="139"/>
    </location>
</feature>
<evidence type="ECO:0000313" key="3">
    <source>
        <dbReference type="Proteomes" id="UP000729402"/>
    </source>
</evidence>
<dbReference type="EMBL" id="JAAALK010000085">
    <property type="protein sequence ID" value="KAG8083601.1"/>
    <property type="molecule type" value="Genomic_DNA"/>
</dbReference>
<accession>A0A8J5TM18</accession>
<feature type="region of interest" description="Disordered" evidence="1">
    <location>
        <begin position="1"/>
        <end position="33"/>
    </location>
</feature>
<dbReference type="AlphaFoldDB" id="A0A8J5TM18"/>
<dbReference type="Proteomes" id="UP000729402">
    <property type="component" value="Unassembled WGS sequence"/>
</dbReference>